<evidence type="ECO:0000313" key="3">
    <source>
        <dbReference type="Proteomes" id="UP000192360"/>
    </source>
</evidence>
<feature type="transmembrane region" description="Helical" evidence="1">
    <location>
        <begin position="71"/>
        <end position="88"/>
    </location>
</feature>
<dbReference type="STRING" id="504486.SAMN05660703_3057"/>
<gene>
    <name evidence="2" type="ORF">SAMN05660703_3057</name>
</gene>
<dbReference type="OrthoDB" id="1098521at2"/>
<sequence length="140" mass="16178">MELDNIDKLVEKYFEATTTVAEEKAIKAYFANEEVAPHLEKYTPMFAHFANTRKEEYTKPLPIKAKRNKPMWLSIAAAVVLLFGVYFLQPKNESLENEYTQEEIAAAQEAFELLALNFNKGSKQITYLGEFEKNTNKFLK</sequence>
<organism evidence="2 3">
    <name type="scientific">Cellulophaga tyrosinoxydans</name>
    <dbReference type="NCBI Taxonomy" id="504486"/>
    <lineage>
        <taxon>Bacteria</taxon>
        <taxon>Pseudomonadati</taxon>
        <taxon>Bacteroidota</taxon>
        <taxon>Flavobacteriia</taxon>
        <taxon>Flavobacteriales</taxon>
        <taxon>Flavobacteriaceae</taxon>
        <taxon>Cellulophaga</taxon>
    </lineage>
</organism>
<keyword evidence="1" id="KW-0472">Membrane</keyword>
<reference evidence="2 3" key="1">
    <citation type="submission" date="2017-04" db="EMBL/GenBank/DDBJ databases">
        <authorList>
            <person name="Afonso C.L."/>
            <person name="Miller P.J."/>
            <person name="Scott M.A."/>
            <person name="Spackman E."/>
            <person name="Goraichik I."/>
            <person name="Dimitrov K.M."/>
            <person name="Suarez D.L."/>
            <person name="Swayne D.E."/>
        </authorList>
    </citation>
    <scope>NUCLEOTIDE SEQUENCE [LARGE SCALE GENOMIC DNA]</scope>
    <source>
        <strain evidence="2 3">DSM 21164</strain>
    </source>
</reference>
<name>A0A1W2CLP4_9FLAO</name>
<keyword evidence="1" id="KW-1133">Transmembrane helix</keyword>
<accession>A0A1W2CLP4</accession>
<dbReference type="Proteomes" id="UP000192360">
    <property type="component" value="Unassembled WGS sequence"/>
</dbReference>
<dbReference type="AlphaFoldDB" id="A0A1W2CLP4"/>
<keyword evidence="1" id="KW-0812">Transmembrane</keyword>
<protein>
    <submittedName>
        <fullName evidence="2">Uncharacterized protein</fullName>
    </submittedName>
</protein>
<evidence type="ECO:0000313" key="2">
    <source>
        <dbReference type="EMBL" id="SMC86177.1"/>
    </source>
</evidence>
<proteinExistence type="predicted"/>
<evidence type="ECO:0000256" key="1">
    <source>
        <dbReference type="SAM" id="Phobius"/>
    </source>
</evidence>
<dbReference type="RefSeq" id="WP_084063023.1">
    <property type="nucleotide sequence ID" value="NZ_FWXO01000007.1"/>
</dbReference>
<keyword evidence="3" id="KW-1185">Reference proteome</keyword>
<dbReference type="EMBL" id="FWXO01000007">
    <property type="protein sequence ID" value="SMC86177.1"/>
    <property type="molecule type" value="Genomic_DNA"/>
</dbReference>